<dbReference type="InterPro" id="IPR036543">
    <property type="entry name" value="Guanylate-bd_C_sf"/>
</dbReference>
<dbReference type="GO" id="GO:0005525">
    <property type="term" value="F:GTP binding"/>
    <property type="evidence" value="ECO:0007669"/>
    <property type="project" value="UniProtKB-KW"/>
</dbReference>
<feature type="coiled-coil region" evidence="5">
    <location>
        <begin position="379"/>
        <end position="406"/>
    </location>
</feature>
<feature type="domain" description="GB1/RHD3-type G" evidence="7">
    <location>
        <begin position="44"/>
        <end position="301"/>
    </location>
</feature>
<dbReference type="Gene3D" id="3.40.50.300">
    <property type="entry name" value="P-loop containing nucleotide triphosphate hydrolases"/>
    <property type="match status" value="1"/>
</dbReference>
<dbReference type="PROSITE" id="PS51715">
    <property type="entry name" value="G_GB1_RHD3"/>
    <property type="match status" value="1"/>
</dbReference>
<dbReference type="InterPro" id="IPR027417">
    <property type="entry name" value="P-loop_NTPase"/>
</dbReference>
<dbReference type="Pfam" id="PF02841">
    <property type="entry name" value="GBP_C"/>
    <property type="match status" value="1"/>
</dbReference>
<gene>
    <name evidence="8" type="ORF">NSCI0253_LOCUS6079</name>
</gene>
<keyword evidence="1" id="KW-0547">Nucleotide-binding</keyword>
<keyword evidence="2" id="KW-0378">Hydrolase</keyword>
<proteinExistence type="inferred from homology"/>
<dbReference type="SUPFAM" id="SSF48340">
    <property type="entry name" value="Interferon-induced guanylate-binding protein 1 (GBP1), C-terminal domain"/>
    <property type="match status" value="1"/>
</dbReference>
<dbReference type="Gene3D" id="1.20.1000.10">
    <property type="entry name" value="Guanylate-binding protein, C-terminal domain"/>
    <property type="match status" value="1"/>
</dbReference>
<evidence type="ECO:0000313" key="8">
    <source>
        <dbReference type="EMBL" id="CAD8831732.1"/>
    </source>
</evidence>
<feature type="region of interest" description="Disordered" evidence="6">
    <location>
        <begin position="481"/>
        <end position="546"/>
    </location>
</feature>
<sequence>MAAAEPVWSSSPVQLVAFDGKGPHGPRLALQDTAKKQLLKTVGNCPVQVVCVCGLYRTGKSLLLNILAGTQGESFKVGSSTRACTAGMWALPSEPTGPGQKVCLLIDCEGSGSTEKDRDHDARLFALAVLISSTLLFNSRGVITETAVQNLALAASLAEHIFRQNRESAPEMTVSPQFTWVLRDFALALEDPTGREITAKEYLEQALRSNLGSNVSDAREKILSLFPQRDCVTLPRPVNDEEQLENLAAIPLTDMRPKFQTEVQVLRTRVRQSPVLKTPAGGPATVGALLALIDSYLKAINEGGVPELGSAWSHVEFQECDRALDEAMTFFSNKMSAVSASLPKTTADLERCVQEGKLGARERFHELCMGSDKTRNEYAQELDHNMEDTVNRLVKQNDNLASQQNEDWLRSRWEVDQLLREYRIKFDAGQITKEDCDKAHRLLNAHVTEISAAFRREAVGSDAVIEVALRQCEQKLASAQKEIGSWRQMQSESVDDRPEDDQERKRPEKKKEQGKERSNQKGMNFGQNEETEESRAGKQPRCCTLQ</sequence>
<organism evidence="8">
    <name type="scientific">Noctiluca scintillans</name>
    <name type="common">Sea sparkle</name>
    <name type="synonym">Red tide dinoflagellate</name>
    <dbReference type="NCBI Taxonomy" id="2966"/>
    <lineage>
        <taxon>Eukaryota</taxon>
        <taxon>Sar</taxon>
        <taxon>Alveolata</taxon>
        <taxon>Dinophyceae</taxon>
        <taxon>Noctilucales</taxon>
        <taxon>Noctilucaceae</taxon>
        <taxon>Noctiluca</taxon>
    </lineage>
</organism>
<dbReference type="PANTHER" id="PTHR10751">
    <property type="entry name" value="GUANYLATE BINDING PROTEIN"/>
    <property type="match status" value="1"/>
</dbReference>
<evidence type="ECO:0000256" key="3">
    <source>
        <dbReference type="ARBA" id="ARBA00023134"/>
    </source>
</evidence>
<protein>
    <recommendedName>
        <fullName evidence="7">GB1/RHD3-type G domain-containing protein</fullName>
    </recommendedName>
</protein>
<evidence type="ECO:0000256" key="5">
    <source>
        <dbReference type="SAM" id="Coils"/>
    </source>
</evidence>
<feature type="compositionally biased region" description="Basic and acidic residues" evidence="6">
    <location>
        <begin position="502"/>
        <end position="519"/>
    </location>
</feature>
<keyword evidence="5" id="KW-0175">Coiled coil</keyword>
<dbReference type="SUPFAM" id="SSF52540">
    <property type="entry name" value="P-loop containing nucleoside triphosphate hydrolases"/>
    <property type="match status" value="1"/>
</dbReference>
<evidence type="ECO:0000256" key="2">
    <source>
        <dbReference type="ARBA" id="ARBA00022801"/>
    </source>
</evidence>
<evidence type="ECO:0000259" key="7">
    <source>
        <dbReference type="PROSITE" id="PS51715"/>
    </source>
</evidence>
<dbReference type="AlphaFoldDB" id="A0A7S0ZT08"/>
<dbReference type="InterPro" id="IPR030386">
    <property type="entry name" value="G_GB1_RHD3_dom"/>
</dbReference>
<dbReference type="Pfam" id="PF02263">
    <property type="entry name" value="GBP"/>
    <property type="match status" value="1"/>
</dbReference>
<dbReference type="InterPro" id="IPR015894">
    <property type="entry name" value="Guanylate-bd_N"/>
</dbReference>
<evidence type="ECO:0000256" key="4">
    <source>
        <dbReference type="PROSITE-ProRule" id="PRU01052"/>
    </source>
</evidence>
<evidence type="ECO:0000256" key="6">
    <source>
        <dbReference type="SAM" id="MobiDB-lite"/>
    </source>
</evidence>
<reference evidence="8" key="1">
    <citation type="submission" date="2021-01" db="EMBL/GenBank/DDBJ databases">
        <authorList>
            <person name="Corre E."/>
            <person name="Pelletier E."/>
            <person name="Niang G."/>
            <person name="Scheremetjew M."/>
            <person name="Finn R."/>
            <person name="Kale V."/>
            <person name="Holt S."/>
            <person name="Cochrane G."/>
            <person name="Meng A."/>
            <person name="Brown T."/>
            <person name="Cohen L."/>
        </authorList>
    </citation>
    <scope>NUCLEOTIDE SEQUENCE</scope>
</reference>
<keyword evidence="3" id="KW-0342">GTP-binding</keyword>
<evidence type="ECO:0000256" key="1">
    <source>
        <dbReference type="ARBA" id="ARBA00022741"/>
    </source>
</evidence>
<dbReference type="InterPro" id="IPR003191">
    <property type="entry name" value="Guanylate-bd/ATL_C"/>
</dbReference>
<comment type="similarity">
    <text evidence="4">Belongs to the TRAFAC class dynamin-like GTPase superfamily. GB1/RHD3 GTPase family.</text>
</comment>
<name>A0A7S0ZT08_NOCSC</name>
<dbReference type="EMBL" id="HBFQ01008670">
    <property type="protein sequence ID" value="CAD8831732.1"/>
    <property type="molecule type" value="Transcribed_RNA"/>
</dbReference>
<accession>A0A7S0ZT08</accession>
<dbReference type="GO" id="GO:0003924">
    <property type="term" value="F:GTPase activity"/>
    <property type="evidence" value="ECO:0007669"/>
    <property type="project" value="InterPro"/>
</dbReference>